<organism evidence="1 2">
    <name type="scientific">Caerostris extrusa</name>
    <name type="common">Bark spider</name>
    <name type="synonym">Caerostris bankana</name>
    <dbReference type="NCBI Taxonomy" id="172846"/>
    <lineage>
        <taxon>Eukaryota</taxon>
        <taxon>Metazoa</taxon>
        <taxon>Ecdysozoa</taxon>
        <taxon>Arthropoda</taxon>
        <taxon>Chelicerata</taxon>
        <taxon>Arachnida</taxon>
        <taxon>Araneae</taxon>
        <taxon>Araneomorphae</taxon>
        <taxon>Entelegynae</taxon>
        <taxon>Araneoidea</taxon>
        <taxon>Araneidae</taxon>
        <taxon>Caerostris</taxon>
    </lineage>
</organism>
<name>A0AAV4Q871_CAEEX</name>
<proteinExistence type="predicted"/>
<keyword evidence="2" id="KW-1185">Reference proteome</keyword>
<sequence>MAAFLKEMVKKKKKDSNDVCFIITTTTPAEFILENAVREKTPRGYELKEQHSFVKCFILFRNDPEKFMCYHSTESYADGYVYEIGLWKSIASSSETGGPGIWQFGINGV</sequence>
<protein>
    <submittedName>
        <fullName evidence="1">Uncharacterized protein</fullName>
    </submittedName>
</protein>
<gene>
    <name evidence="1" type="ORF">CEXT_705551</name>
</gene>
<evidence type="ECO:0000313" key="1">
    <source>
        <dbReference type="EMBL" id="GIY04286.1"/>
    </source>
</evidence>
<dbReference type="Proteomes" id="UP001054945">
    <property type="component" value="Unassembled WGS sequence"/>
</dbReference>
<accession>A0AAV4Q871</accession>
<dbReference type="EMBL" id="BPLR01005692">
    <property type="protein sequence ID" value="GIY04286.1"/>
    <property type="molecule type" value="Genomic_DNA"/>
</dbReference>
<comment type="caution">
    <text evidence="1">The sequence shown here is derived from an EMBL/GenBank/DDBJ whole genome shotgun (WGS) entry which is preliminary data.</text>
</comment>
<evidence type="ECO:0000313" key="2">
    <source>
        <dbReference type="Proteomes" id="UP001054945"/>
    </source>
</evidence>
<dbReference type="AlphaFoldDB" id="A0AAV4Q871"/>
<reference evidence="1 2" key="1">
    <citation type="submission" date="2021-06" db="EMBL/GenBank/DDBJ databases">
        <title>Caerostris extrusa draft genome.</title>
        <authorList>
            <person name="Kono N."/>
            <person name="Arakawa K."/>
        </authorList>
    </citation>
    <scope>NUCLEOTIDE SEQUENCE [LARGE SCALE GENOMIC DNA]</scope>
</reference>